<protein>
    <submittedName>
        <fullName evidence="2">A disintegrin and metalloproteinase with thrombospondin motifs 3</fullName>
    </submittedName>
</protein>
<name>A0A4Z2HIP5_9TELE</name>
<evidence type="ECO:0000256" key="1">
    <source>
        <dbReference type="SAM" id="MobiDB-lite"/>
    </source>
</evidence>
<dbReference type="OrthoDB" id="5855429at2759"/>
<dbReference type="GO" id="GO:0007229">
    <property type="term" value="P:integrin-mediated signaling pathway"/>
    <property type="evidence" value="ECO:0007669"/>
    <property type="project" value="UniProtKB-KW"/>
</dbReference>
<proteinExistence type="predicted"/>
<feature type="region of interest" description="Disordered" evidence="1">
    <location>
        <begin position="1"/>
        <end position="40"/>
    </location>
</feature>
<keyword evidence="2" id="KW-0401">Integrin</keyword>
<reference evidence="2 3" key="1">
    <citation type="submission" date="2019-03" db="EMBL/GenBank/DDBJ databases">
        <title>First draft genome of Liparis tanakae, snailfish: a comprehensive survey of snailfish specific genes.</title>
        <authorList>
            <person name="Kim W."/>
            <person name="Song I."/>
            <person name="Jeong J.-H."/>
            <person name="Kim D."/>
            <person name="Kim S."/>
            <person name="Ryu S."/>
            <person name="Song J.Y."/>
            <person name="Lee S.K."/>
        </authorList>
    </citation>
    <scope>NUCLEOTIDE SEQUENCE [LARGE SCALE GENOMIC DNA]</scope>
    <source>
        <tissue evidence="2">Muscle</tissue>
    </source>
</reference>
<keyword evidence="3" id="KW-1185">Reference proteome</keyword>
<dbReference type="EMBL" id="SRLO01000246">
    <property type="protein sequence ID" value="TNN64813.1"/>
    <property type="molecule type" value="Genomic_DNA"/>
</dbReference>
<dbReference type="AlphaFoldDB" id="A0A4Z2HIP5"/>
<sequence>MPHHGSGKWRDEKGGGRKRERGGEGGGVRGQVSRMSTSFPDQSLRLAGMIRMDQEEFFIEPVERGDGVREEEEEGGGGRTHVVYRSSAVKKAPISPTARDYHSRALSLPLHHLFCPGGSLGADSGQEVELDMKVRDVDEECPVYTAVCILLLLRVSNPIRIVAALS</sequence>
<evidence type="ECO:0000313" key="3">
    <source>
        <dbReference type="Proteomes" id="UP000314294"/>
    </source>
</evidence>
<accession>A0A4Z2HIP5</accession>
<evidence type="ECO:0000313" key="2">
    <source>
        <dbReference type="EMBL" id="TNN64813.1"/>
    </source>
</evidence>
<comment type="caution">
    <text evidence="2">The sequence shown here is derived from an EMBL/GenBank/DDBJ whole genome shotgun (WGS) entry which is preliminary data.</text>
</comment>
<dbReference type="Proteomes" id="UP000314294">
    <property type="component" value="Unassembled WGS sequence"/>
</dbReference>
<organism evidence="2 3">
    <name type="scientific">Liparis tanakae</name>
    <name type="common">Tanaka's snailfish</name>
    <dbReference type="NCBI Taxonomy" id="230148"/>
    <lineage>
        <taxon>Eukaryota</taxon>
        <taxon>Metazoa</taxon>
        <taxon>Chordata</taxon>
        <taxon>Craniata</taxon>
        <taxon>Vertebrata</taxon>
        <taxon>Euteleostomi</taxon>
        <taxon>Actinopterygii</taxon>
        <taxon>Neopterygii</taxon>
        <taxon>Teleostei</taxon>
        <taxon>Neoteleostei</taxon>
        <taxon>Acanthomorphata</taxon>
        <taxon>Eupercaria</taxon>
        <taxon>Perciformes</taxon>
        <taxon>Cottioidei</taxon>
        <taxon>Cottales</taxon>
        <taxon>Liparidae</taxon>
        <taxon>Liparis</taxon>
    </lineage>
</organism>
<gene>
    <name evidence="2" type="primary">ADAMTS3_4</name>
    <name evidence="2" type="ORF">EYF80_025008</name>
</gene>
<feature type="compositionally biased region" description="Basic and acidic residues" evidence="1">
    <location>
        <begin position="8"/>
        <end position="23"/>
    </location>
</feature>